<name>A0ABQ8V426_9AGAR</name>
<organism evidence="2 3">
    <name type="scientific">Lentinula lateritia</name>
    <dbReference type="NCBI Taxonomy" id="40482"/>
    <lineage>
        <taxon>Eukaryota</taxon>
        <taxon>Fungi</taxon>
        <taxon>Dikarya</taxon>
        <taxon>Basidiomycota</taxon>
        <taxon>Agaricomycotina</taxon>
        <taxon>Agaricomycetes</taxon>
        <taxon>Agaricomycetidae</taxon>
        <taxon>Agaricales</taxon>
        <taxon>Marasmiineae</taxon>
        <taxon>Omphalotaceae</taxon>
        <taxon>Lentinula</taxon>
    </lineage>
</organism>
<evidence type="ECO:0000313" key="3">
    <source>
        <dbReference type="Proteomes" id="UP001150217"/>
    </source>
</evidence>
<evidence type="ECO:0000313" key="2">
    <source>
        <dbReference type="EMBL" id="KAJ4469637.1"/>
    </source>
</evidence>
<sequence length="109" mass="12230">MVLTNHICIVTNTVARNHIHTLNTDVVPQNHICIVHTISSSPTTSASSQYGRPEPHTHPQHRCGTPKPHLHRAHNMVLTNHIRIVTIRSHLEPLSCHDMVPINRITPSC</sequence>
<accession>A0ABQ8V426</accession>
<protein>
    <submittedName>
        <fullName evidence="2">Uncharacterized protein</fullName>
    </submittedName>
</protein>
<dbReference type="EMBL" id="JANVFT010000095">
    <property type="protein sequence ID" value="KAJ4469637.1"/>
    <property type="molecule type" value="Genomic_DNA"/>
</dbReference>
<reference evidence="2" key="1">
    <citation type="submission" date="2022-08" db="EMBL/GenBank/DDBJ databases">
        <title>A Global Phylogenomic Analysis of the Shiitake Genus Lentinula.</title>
        <authorList>
            <consortium name="DOE Joint Genome Institute"/>
            <person name="Sierra-Patev S."/>
            <person name="Min B."/>
            <person name="Naranjo-Ortiz M."/>
            <person name="Looney B."/>
            <person name="Konkel Z."/>
            <person name="Slot J.C."/>
            <person name="Sakamoto Y."/>
            <person name="Steenwyk J.L."/>
            <person name="Rokas A."/>
            <person name="Carro J."/>
            <person name="Camarero S."/>
            <person name="Ferreira P."/>
            <person name="Molpeceres G."/>
            <person name="Ruiz-Duenas F.J."/>
            <person name="Serrano A."/>
            <person name="Henrissat B."/>
            <person name="Drula E."/>
            <person name="Hughes K.W."/>
            <person name="Mata J.L."/>
            <person name="Ishikawa N.K."/>
            <person name="Vargas-Isla R."/>
            <person name="Ushijima S."/>
            <person name="Smith C.A."/>
            <person name="Ahrendt S."/>
            <person name="Andreopoulos W."/>
            <person name="He G."/>
            <person name="Labutti K."/>
            <person name="Lipzen A."/>
            <person name="Ng V."/>
            <person name="Riley R."/>
            <person name="Sandor L."/>
            <person name="Barry K."/>
            <person name="Martinez A.T."/>
            <person name="Xiao Y."/>
            <person name="Gibbons J.G."/>
            <person name="Terashima K."/>
            <person name="Grigoriev I.V."/>
            <person name="Hibbett D.S."/>
        </authorList>
    </citation>
    <scope>NUCLEOTIDE SEQUENCE</scope>
    <source>
        <strain evidence="2">RHP3577 ss4</strain>
    </source>
</reference>
<dbReference type="Proteomes" id="UP001150217">
    <property type="component" value="Unassembled WGS sequence"/>
</dbReference>
<evidence type="ECO:0000256" key="1">
    <source>
        <dbReference type="SAM" id="MobiDB-lite"/>
    </source>
</evidence>
<keyword evidence="3" id="KW-1185">Reference proteome</keyword>
<proteinExistence type="predicted"/>
<feature type="region of interest" description="Disordered" evidence="1">
    <location>
        <begin position="41"/>
        <end position="66"/>
    </location>
</feature>
<gene>
    <name evidence="2" type="ORF">C8R41DRAFT_852895</name>
</gene>
<comment type="caution">
    <text evidence="2">The sequence shown here is derived from an EMBL/GenBank/DDBJ whole genome shotgun (WGS) entry which is preliminary data.</text>
</comment>